<dbReference type="InterPro" id="IPR043164">
    <property type="entry name" value="Ribosomal_uL10-like_insert_sf"/>
</dbReference>
<dbReference type="GO" id="GO:0003735">
    <property type="term" value="F:structural constituent of ribosome"/>
    <property type="evidence" value="ECO:0007669"/>
    <property type="project" value="TreeGrafter"/>
</dbReference>
<evidence type="ECO:0000256" key="3">
    <source>
        <dbReference type="ARBA" id="ARBA00022884"/>
    </source>
</evidence>
<dbReference type="PANTHER" id="PTHR45699">
    <property type="entry name" value="60S ACIDIC RIBOSOMAL PROTEIN P0"/>
    <property type="match status" value="1"/>
</dbReference>
<dbReference type="GO" id="GO:0000027">
    <property type="term" value="P:ribosomal large subunit assembly"/>
    <property type="evidence" value="ECO:0007669"/>
    <property type="project" value="TreeGrafter"/>
</dbReference>
<evidence type="ECO:0000313" key="10">
    <source>
        <dbReference type="Proteomes" id="UP000470772"/>
    </source>
</evidence>
<dbReference type="SUPFAM" id="SSF160369">
    <property type="entry name" value="Ribosomal protein L10-like"/>
    <property type="match status" value="1"/>
</dbReference>
<proteinExistence type="inferred from homology"/>
<protein>
    <recommendedName>
        <fullName evidence="6">Large ribosomal subunit protein uL10</fullName>
    </recommendedName>
    <alternativeName>
        <fullName evidence="6">Acidic ribosomal protein P0 homolog</fullName>
    </alternativeName>
</protein>
<comment type="subunit">
    <text evidence="6">Part of the 50S ribosomal subunit. Forms part of the ribosomal stalk which helps the ribosome interact with GTP-bound translation factors. Forms a heptameric L10(L12)2(L12)2(L12)2 complex, where L10 forms an elongated spine to which the L12 dimers bind in a sequential fashion.</text>
</comment>
<dbReference type="InterPro" id="IPR043141">
    <property type="entry name" value="Ribosomal_uL10-like_sf"/>
</dbReference>
<feature type="compositionally biased region" description="Basic and acidic residues" evidence="7">
    <location>
        <begin position="305"/>
        <end position="321"/>
    </location>
</feature>
<comment type="similarity">
    <text evidence="1 6">Belongs to the universal ribosomal protein uL10 family.</text>
</comment>
<dbReference type="Pfam" id="PF00466">
    <property type="entry name" value="Ribosomal_L10"/>
    <property type="match status" value="1"/>
</dbReference>
<dbReference type="GO" id="GO:0070180">
    <property type="term" value="F:large ribosomal subunit rRNA binding"/>
    <property type="evidence" value="ECO:0007669"/>
    <property type="project" value="UniProtKB-UniRule"/>
</dbReference>
<dbReference type="EMBL" id="WGGD01000005">
    <property type="protein sequence ID" value="MUN28031.1"/>
    <property type="molecule type" value="Genomic_DNA"/>
</dbReference>
<dbReference type="AlphaFoldDB" id="A0A6A9QLH0"/>
<gene>
    <name evidence="6" type="primary">rpl10</name>
    <name evidence="6" type="synonym">rplP0</name>
    <name evidence="9" type="ORF">GC250_00780</name>
</gene>
<dbReference type="Gene3D" id="6.10.140.760">
    <property type="match status" value="1"/>
</dbReference>
<evidence type="ECO:0000256" key="7">
    <source>
        <dbReference type="SAM" id="MobiDB-lite"/>
    </source>
</evidence>
<dbReference type="Gene3D" id="3.30.70.1730">
    <property type="match status" value="1"/>
</dbReference>
<evidence type="ECO:0000256" key="5">
    <source>
        <dbReference type="ARBA" id="ARBA00023274"/>
    </source>
</evidence>
<keyword evidence="10" id="KW-1185">Reference proteome</keyword>
<evidence type="ECO:0000256" key="4">
    <source>
        <dbReference type="ARBA" id="ARBA00022980"/>
    </source>
</evidence>
<organism evidence="9 10">
    <name type="scientific">Sulfuracidifex metallicus DSM 6482 = JCM 9184</name>
    <dbReference type="NCBI Taxonomy" id="523847"/>
    <lineage>
        <taxon>Archaea</taxon>
        <taxon>Thermoproteota</taxon>
        <taxon>Thermoprotei</taxon>
        <taxon>Sulfolobales</taxon>
        <taxon>Sulfolobaceae</taxon>
        <taxon>Sulfuracidifex</taxon>
    </lineage>
</organism>
<feature type="region of interest" description="Disordered" evidence="7">
    <location>
        <begin position="301"/>
        <end position="334"/>
    </location>
</feature>
<dbReference type="Proteomes" id="UP000470772">
    <property type="component" value="Unassembled WGS sequence"/>
</dbReference>
<evidence type="ECO:0000313" key="9">
    <source>
        <dbReference type="EMBL" id="MUN28031.1"/>
    </source>
</evidence>
<dbReference type="RefSeq" id="WP_338116925.1">
    <property type="nucleotide sequence ID" value="NZ_WGGD01000005.1"/>
</dbReference>
<keyword evidence="2 6" id="KW-0699">rRNA-binding</keyword>
<dbReference type="HAMAP" id="MF_00280">
    <property type="entry name" value="Ribosomal_uL10_arch"/>
    <property type="match status" value="1"/>
</dbReference>
<dbReference type="InterPro" id="IPR050323">
    <property type="entry name" value="Ribosomal_protein_uL10"/>
</dbReference>
<dbReference type="GO" id="GO:0022625">
    <property type="term" value="C:cytosolic large ribosomal subunit"/>
    <property type="evidence" value="ECO:0007669"/>
    <property type="project" value="TreeGrafter"/>
</dbReference>
<dbReference type="InterPro" id="IPR040637">
    <property type="entry name" value="Ribosomal_uL10-like_insert"/>
</dbReference>
<dbReference type="InterPro" id="IPR022909">
    <property type="entry name" value="Ribosomal_uL10_arc"/>
</dbReference>
<name>A0A6A9QLH0_SULME</name>
<keyword evidence="5 6" id="KW-0687">Ribonucleoprotein</keyword>
<dbReference type="NCBIfam" id="NF003095">
    <property type="entry name" value="PRK04019.1-1"/>
    <property type="match status" value="1"/>
</dbReference>
<evidence type="ECO:0000256" key="1">
    <source>
        <dbReference type="ARBA" id="ARBA00008889"/>
    </source>
</evidence>
<dbReference type="Gene3D" id="3.90.105.20">
    <property type="match status" value="1"/>
</dbReference>
<evidence type="ECO:0000259" key="8">
    <source>
        <dbReference type="Pfam" id="PF17777"/>
    </source>
</evidence>
<feature type="domain" description="Large ribosomal subunit protein uL10-like insertion" evidence="8">
    <location>
        <begin position="115"/>
        <end position="185"/>
    </location>
</feature>
<accession>A0A6A9QLH0</accession>
<evidence type="ECO:0000256" key="2">
    <source>
        <dbReference type="ARBA" id="ARBA00022730"/>
    </source>
</evidence>
<dbReference type="Pfam" id="PF17777">
    <property type="entry name" value="RL10P_insert"/>
    <property type="match status" value="1"/>
</dbReference>
<comment type="function">
    <text evidence="6">Forms part of the ribosomal stalk, playing a central role in the interaction of the ribosome with GTP-bound translation factors.</text>
</comment>
<comment type="caution">
    <text evidence="9">The sequence shown here is derived from an EMBL/GenBank/DDBJ whole genome shotgun (WGS) entry which is preliminary data.</text>
</comment>
<dbReference type="InterPro" id="IPR001790">
    <property type="entry name" value="Ribosomal_uL10"/>
</dbReference>
<evidence type="ECO:0000256" key="6">
    <source>
        <dbReference type="HAMAP-Rule" id="MF_00280"/>
    </source>
</evidence>
<sequence>MIKMAVEIQQKKIAKWKIDEVEELTEELKKNKTVIIGSLEGFPADKLHEIRKQLRGKAIVRVTKNSLFQIAAKNAGIDVSKLEKYLIGPNIFILTNDNPFTFSIFFEKFKLKRYAKAGDIAEEEVVIPAGDTGFSAGPVLSTFGKLKIKTRVQEGKIFVAEDTVIAKPGSKIPDDAIPILQKLGIMPVYIKLGLKGAYYEGLLIPSNELKIDLGQYASNIAKAYQESMAVAVEIAYPVPEVLKVTIGKAYRNAMALAGESGYLTPETAENVLSRAMAKAYALASALEGKVDLGINIPKAQAPAAAEEKKEEKKEEENKGPSEEEIGGGISSLFG</sequence>
<keyword evidence="3 6" id="KW-0694">RNA-binding</keyword>
<keyword evidence="4 6" id="KW-0689">Ribosomal protein</keyword>
<dbReference type="GO" id="GO:0002181">
    <property type="term" value="P:cytoplasmic translation"/>
    <property type="evidence" value="ECO:0007669"/>
    <property type="project" value="TreeGrafter"/>
</dbReference>
<dbReference type="PANTHER" id="PTHR45699:SF3">
    <property type="entry name" value="LARGE RIBOSOMAL SUBUNIT PROTEIN UL10"/>
    <property type="match status" value="1"/>
</dbReference>
<reference evidence="9 10" key="1">
    <citation type="submission" date="2019-10" db="EMBL/GenBank/DDBJ databases">
        <title>Sequencing and Assembly of Multiple Reported Metal-Biooxidizing Members of the Extremely Thermoacidophilic Archaeal Family Sulfolobaceae.</title>
        <authorList>
            <person name="Counts J.A."/>
            <person name="Kelly R.M."/>
        </authorList>
    </citation>
    <scope>NUCLEOTIDE SEQUENCE [LARGE SCALE GENOMIC DNA]</scope>
    <source>
        <strain evidence="9 10">DSM 6482</strain>
    </source>
</reference>